<dbReference type="STRING" id="1262585.BJI46_09515"/>
<gene>
    <name evidence="8" type="ORF">BJI46_09515</name>
</gene>
<accession>A0A1E7RDI7</accession>
<evidence type="ECO:0000259" key="7">
    <source>
        <dbReference type="SMART" id="SM00062"/>
    </source>
</evidence>
<evidence type="ECO:0000256" key="4">
    <source>
        <dbReference type="ARBA" id="ARBA00022729"/>
    </source>
</evidence>
<reference evidence="8 9" key="1">
    <citation type="submission" date="2016-09" db="EMBL/GenBank/DDBJ databases">
        <authorList>
            <person name="Capua I."/>
            <person name="De Benedictis P."/>
            <person name="Joannis T."/>
            <person name="Lombin L.H."/>
            <person name="Cattoli G."/>
        </authorList>
    </citation>
    <scope>NUCLEOTIDE SEQUENCE [LARGE SCALE GENOMIC DNA]</scope>
    <source>
        <strain evidence="8 9">ANC 4671</strain>
    </source>
</reference>
<comment type="function">
    <text evidence="5">Part of a binding-protein-dependent transport system for aliphatic sulfonates. Putative binding protein.</text>
</comment>
<evidence type="ECO:0000256" key="2">
    <source>
        <dbReference type="ARBA" id="ARBA00010742"/>
    </source>
</evidence>
<dbReference type="SUPFAM" id="SSF53850">
    <property type="entry name" value="Periplasmic binding protein-like II"/>
    <property type="match status" value="1"/>
</dbReference>
<comment type="subcellular location">
    <subcellularLocation>
        <location evidence="1">Periplasm</location>
    </subcellularLocation>
</comment>
<sequence length="330" mass="36453">MRLIPKNITFLGITIFAVLLSACSPKEKKEASAASSASPQDKLSNIAIGYQKSSLNQVVAKDQKIFEKEFPNVKIEWKEFPAGPQLLEALAVGSVDFGAVGNTPAIFAQSAGKDVLYVSYQDVKPSWQSLVVPADSKINTIADLKGKRIAIQKGSSSHDFVSRILKKGHLTWQDIQPVWLAPADARAALNKKAVDAWANWEPFVTPVELDGTARSVLDATGLGETYNFLIANPKFVHAHSQETQKVIATFNIAAQWIVDHPHEANLLYQKATGLEEAQAQRVLDKRYQPSIDKPMTDKVIAVQQEVADRFYAEKLIPKPIDVRQVVWVNQ</sequence>
<dbReference type="InterPro" id="IPR015168">
    <property type="entry name" value="SsuA/THI5"/>
</dbReference>
<protein>
    <recommendedName>
        <fullName evidence="6">Putative aliphatic sulfonates-binding protein</fullName>
    </recommendedName>
</protein>
<dbReference type="GO" id="GO:0042597">
    <property type="term" value="C:periplasmic space"/>
    <property type="evidence" value="ECO:0007669"/>
    <property type="project" value="UniProtKB-SubCell"/>
</dbReference>
<evidence type="ECO:0000256" key="3">
    <source>
        <dbReference type="ARBA" id="ARBA00022448"/>
    </source>
</evidence>
<dbReference type="Proteomes" id="UP000185895">
    <property type="component" value="Unassembled WGS sequence"/>
</dbReference>
<keyword evidence="4" id="KW-0732">Signal</keyword>
<dbReference type="NCBIfam" id="NF008588">
    <property type="entry name" value="PRK11553.1"/>
    <property type="match status" value="1"/>
</dbReference>
<dbReference type="OrthoDB" id="7374754at2"/>
<comment type="caution">
    <text evidence="8">The sequence shown here is derived from an EMBL/GenBank/DDBJ whole genome shotgun (WGS) entry which is preliminary data.</text>
</comment>
<feature type="domain" description="Solute-binding protein family 3/N-terminal" evidence="7">
    <location>
        <begin position="45"/>
        <end position="260"/>
    </location>
</feature>
<dbReference type="PANTHER" id="PTHR30024">
    <property type="entry name" value="ALIPHATIC SULFONATES-BINDING PROTEIN-RELATED"/>
    <property type="match status" value="1"/>
</dbReference>
<dbReference type="GO" id="GO:0042626">
    <property type="term" value="F:ATPase-coupled transmembrane transporter activity"/>
    <property type="evidence" value="ECO:0007669"/>
    <property type="project" value="InterPro"/>
</dbReference>
<keyword evidence="9" id="KW-1185">Reference proteome</keyword>
<dbReference type="NCBIfam" id="TIGR01728">
    <property type="entry name" value="SsuA_fam"/>
    <property type="match status" value="1"/>
</dbReference>
<dbReference type="InterPro" id="IPR001638">
    <property type="entry name" value="Solute-binding_3/MltF_N"/>
</dbReference>
<dbReference type="InterPro" id="IPR010067">
    <property type="entry name" value="ABC_SsuA_sub-bd"/>
</dbReference>
<dbReference type="GO" id="GO:0016020">
    <property type="term" value="C:membrane"/>
    <property type="evidence" value="ECO:0007669"/>
    <property type="project" value="InterPro"/>
</dbReference>
<dbReference type="Gene3D" id="3.40.190.10">
    <property type="entry name" value="Periplasmic binding protein-like II"/>
    <property type="match status" value="2"/>
</dbReference>
<dbReference type="PROSITE" id="PS51257">
    <property type="entry name" value="PROKAR_LIPOPROTEIN"/>
    <property type="match status" value="1"/>
</dbReference>
<dbReference type="RefSeq" id="WP_070069047.1">
    <property type="nucleotide sequence ID" value="NZ_MKKK01000008.1"/>
</dbReference>
<comment type="similarity">
    <text evidence="2">Belongs to the bacterial solute-binding protein SsuA/TauA family.</text>
</comment>
<name>A0A1E7RDI7_9GAMM</name>
<evidence type="ECO:0000256" key="1">
    <source>
        <dbReference type="ARBA" id="ARBA00004418"/>
    </source>
</evidence>
<keyword evidence="3" id="KW-0813">Transport</keyword>
<dbReference type="PANTHER" id="PTHR30024:SF42">
    <property type="entry name" value="ALIPHATIC SULFONATES-BINDING PROTEIN-RELATED"/>
    <property type="match status" value="1"/>
</dbReference>
<evidence type="ECO:0000313" key="9">
    <source>
        <dbReference type="Proteomes" id="UP000185895"/>
    </source>
</evidence>
<evidence type="ECO:0000256" key="5">
    <source>
        <dbReference type="ARBA" id="ARBA00055538"/>
    </source>
</evidence>
<organism evidence="8 9">
    <name type="scientific">Acinetobacter qingfengensis</name>
    <dbReference type="NCBI Taxonomy" id="1262585"/>
    <lineage>
        <taxon>Bacteria</taxon>
        <taxon>Pseudomonadati</taxon>
        <taxon>Pseudomonadota</taxon>
        <taxon>Gammaproteobacteria</taxon>
        <taxon>Moraxellales</taxon>
        <taxon>Moraxellaceae</taxon>
        <taxon>Acinetobacter</taxon>
    </lineage>
</organism>
<dbReference type="AlphaFoldDB" id="A0A1E7RDI7"/>
<proteinExistence type="inferred from homology"/>
<evidence type="ECO:0000256" key="6">
    <source>
        <dbReference type="ARBA" id="ARBA00070228"/>
    </source>
</evidence>
<dbReference type="Pfam" id="PF09084">
    <property type="entry name" value="NMT1"/>
    <property type="match status" value="1"/>
</dbReference>
<evidence type="ECO:0000313" key="8">
    <source>
        <dbReference type="EMBL" id="OEY97460.1"/>
    </source>
</evidence>
<dbReference type="SMART" id="SM00062">
    <property type="entry name" value="PBPb"/>
    <property type="match status" value="1"/>
</dbReference>
<dbReference type="EMBL" id="MKKK01000008">
    <property type="protein sequence ID" value="OEY97460.1"/>
    <property type="molecule type" value="Genomic_DNA"/>
</dbReference>
<dbReference type="FunFam" id="3.40.190.10:FF:000050">
    <property type="entry name" value="Sulfonate ABC transporter substrate-binding protein"/>
    <property type="match status" value="1"/>
</dbReference>